<dbReference type="Proteomes" id="UP000805649">
    <property type="component" value="Unassembled WGS sequence"/>
</dbReference>
<proteinExistence type="predicted"/>
<accession>A0ACC3YQV5</accession>
<keyword evidence="2" id="KW-1185">Reference proteome</keyword>
<evidence type="ECO:0000313" key="2">
    <source>
        <dbReference type="Proteomes" id="UP000805649"/>
    </source>
</evidence>
<name>A0ACC3YQV5_COLTU</name>
<comment type="caution">
    <text evidence="1">The sequence shown here is derived from an EMBL/GenBank/DDBJ whole genome shotgun (WGS) entry which is preliminary data.</text>
</comment>
<protein>
    <submittedName>
        <fullName evidence="1">Uncharacterized protein</fullName>
    </submittedName>
</protein>
<evidence type="ECO:0000313" key="1">
    <source>
        <dbReference type="EMBL" id="KAL0934222.1"/>
    </source>
</evidence>
<gene>
    <name evidence="1" type="ORF">CTRU02_211021</name>
</gene>
<reference evidence="1 2" key="1">
    <citation type="journal article" date="2020" name="Phytopathology">
        <title>Genome Sequence Resources of Colletotrichum truncatum, C. plurivorum, C. musicola, and C. sojae: Four Species Pathogenic to Soybean (Glycine max).</title>
        <authorList>
            <person name="Rogerio F."/>
            <person name="Boufleur T.R."/>
            <person name="Ciampi-Guillardi M."/>
            <person name="Sukno S.A."/>
            <person name="Thon M.R."/>
            <person name="Massola Junior N.S."/>
            <person name="Baroncelli R."/>
        </authorList>
    </citation>
    <scope>NUCLEOTIDE SEQUENCE [LARGE SCALE GENOMIC DNA]</scope>
    <source>
        <strain evidence="1 2">CMES1059</strain>
    </source>
</reference>
<sequence>MGTRTQKAQGTRRPSRISRKPSARCAARTSASPSLVRPTLR</sequence>
<dbReference type="EMBL" id="VUJX02000007">
    <property type="protein sequence ID" value="KAL0934222.1"/>
    <property type="molecule type" value="Genomic_DNA"/>
</dbReference>
<organism evidence="1 2">
    <name type="scientific">Colletotrichum truncatum</name>
    <name type="common">Anthracnose fungus</name>
    <name type="synonym">Colletotrichum capsici</name>
    <dbReference type="NCBI Taxonomy" id="5467"/>
    <lineage>
        <taxon>Eukaryota</taxon>
        <taxon>Fungi</taxon>
        <taxon>Dikarya</taxon>
        <taxon>Ascomycota</taxon>
        <taxon>Pezizomycotina</taxon>
        <taxon>Sordariomycetes</taxon>
        <taxon>Hypocreomycetidae</taxon>
        <taxon>Glomerellales</taxon>
        <taxon>Glomerellaceae</taxon>
        <taxon>Colletotrichum</taxon>
        <taxon>Colletotrichum truncatum species complex</taxon>
    </lineage>
</organism>